<dbReference type="Pfam" id="PF07638">
    <property type="entry name" value="Sigma70_ECF"/>
    <property type="match status" value="1"/>
</dbReference>
<reference evidence="5 6" key="1">
    <citation type="submission" date="2024-04" db="EMBL/GenBank/DDBJ databases">
        <title>Novel species of the genus Ideonella isolated from streams.</title>
        <authorList>
            <person name="Lu H."/>
        </authorList>
    </citation>
    <scope>NUCLEOTIDE SEQUENCE [LARGE SCALE GENOMIC DNA]</scope>
    <source>
        <strain evidence="5 6">DXS29W</strain>
    </source>
</reference>
<dbReference type="InterPro" id="IPR014284">
    <property type="entry name" value="RNA_pol_sigma-70_dom"/>
</dbReference>
<protein>
    <submittedName>
        <fullName evidence="5">ECF-type sigma factor</fullName>
    </submittedName>
</protein>
<keyword evidence="1" id="KW-0805">Transcription regulation</keyword>
<evidence type="ECO:0000313" key="5">
    <source>
        <dbReference type="EMBL" id="MEK8031251.1"/>
    </source>
</evidence>
<sequence length="185" mass="20468">MDGDIGDLIRQVNAKVPGAQDALFAAAYSELRKLAQARLRDGGRNTVLDTTALVHESYLRFIKGGQLQSEQRRAFFAYASQAMRSVIIDAVRERQADRRGGGVTVLTLNTTLGESLYQGEEEVLRVHEALDALAQAEPRLAKVVEMRYFAGYSEAEIAGALQLTERTVRRDWEKARLLLGAMLSA</sequence>
<accession>A0ABU9BN23</accession>
<dbReference type="PANTHER" id="PTHR43133">
    <property type="entry name" value="RNA POLYMERASE ECF-TYPE SIGMA FACTO"/>
    <property type="match status" value="1"/>
</dbReference>
<proteinExistence type="predicted"/>
<dbReference type="InterPro" id="IPR011517">
    <property type="entry name" value="RNA_pol_sigma70_ECF-like"/>
</dbReference>
<dbReference type="InterPro" id="IPR013324">
    <property type="entry name" value="RNA_pol_sigma_r3/r4-like"/>
</dbReference>
<evidence type="ECO:0000256" key="2">
    <source>
        <dbReference type="ARBA" id="ARBA00023082"/>
    </source>
</evidence>
<feature type="domain" description="RNA polymerase sigma-70 ECF-like HTH" evidence="4">
    <location>
        <begin position="4"/>
        <end position="180"/>
    </location>
</feature>
<comment type="caution">
    <text evidence="5">The sequence shown here is derived from an EMBL/GenBank/DDBJ whole genome shotgun (WGS) entry which is preliminary data.</text>
</comment>
<dbReference type="EMBL" id="JBBUTG010000005">
    <property type="protein sequence ID" value="MEK8031251.1"/>
    <property type="molecule type" value="Genomic_DNA"/>
</dbReference>
<dbReference type="InterPro" id="IPR053812">
    <property type="entry name" value="HTH_Sigma70_ECF-like"/>
</dbReference>
<dbReference type="NCBIfam" id="TIGR02999">
    <property type="entry name" value="Sig-70_X6"/>
    <property type="match status" value="1"/>
</dbReference>
<evidence type="ECO:0000313" key="6">
    <source>
        <dbReference type="Proteomes" id="UP001371218"/>
    </source>
</evidence>
<organism evidence="5 6">
    <name type="scientific">Ideonella lacteola</name>
    <dbReference type="NCBI Taxonomy" id="2984193"/>
    <lineage>
        <taxon>Bacteria</taxon>
        <taxon>Pseudomonadati</taxon>
        <taxon>Pseudomonadota</taxon>
        <taxon>Betaproteobacteria</taxon>
        <taxon>Burkholderiales</taxon>
        <taxon>Sphaerotilaceae</taxon>
        <taxon>Ideonella</taxon>
    </lineage>
</organism>
<dbReference type="RefSeq" id="WP_341425628.1">
    <property type="nucleotide sequence ID" value="NZ_JBBUTG010000005.1"/>
</dbReference>
<keyword evidence="3" id="KW-0804">Transcription</keyword>
<keyword evidence="2" id="KW-0731">Sigma factor</keyword>
<gene>
    <name evidence="5" type="ORF">AACH06_10525</name>
</gene>
<dbReference type="PANTHER" id="PTHR43133:SF39">
    <property type="entry name" value="SIMILAR TO RNA POLYMERASE SIGMA-E FACTOR"/>
    <property type="match status" value="1"/>
</dbReference>
<keyword evidence="6" id="KW-1185">Reference proteome</keyword>
<dbReference type="InterPro" id="IPR036388">
    <property type="entry name" value="WH-like_DNA-bd_sf"/>
</dbReference>
<evidence type="ECO:0000259" key="4">
    <source>
        <dbReference type="Pfam" id="PF07638"/>
    </source>
</evidence>
<dbReference type="InterPro" id="IPR039425">
    <property type="entry name" value="RNA_pol_sigma-70-like"/>
</dbReference>
<name>A0ABU9BN23_9BURK</name>
<dbReference type="SUPFAM" id="SSF88659">
    <property type="entry name" value="Sigma3 and sigma4 domains of RNA polymerase sigma factors"/>
    <property type="match status" value="1"/>
</dbReference>
<dbReference type="NCBIfam" id="TIGR02937">
    <property type="entry name" value="sigma70-ECF"/>
    <property type="match status" value="1"/>
</dbReference>
<evidence type="ECO:0000256" key="3">
    <source>
        <dbReference type="ARBA" id="ARBA00023163"/>
    </source>
</evidence>
<dbReference type="Proteomes" id="UP001371218">
    <property type="component" value="Unassembled WGS sequence"/>
</dbReference>
<dbReference type="Gene3D" id="1.10.10.10">
    <property type="entry name" value="Winged helix-like DNA-binding domain superfamily/Winged helix DNA-binding domain"/>
    <property type="match status" value="1"/>
</dbReference>
<evidence type="ECO:0000256" key="1">
    <source>
        <dbReference type="ARBA" id="ARBA00023015"/>
    </source>
</evidence>